<dbReference type="InterPro" id="IPR002937">
    <property type="entry name" value="Amino_oxidase"/>
</dbReference>
<dbReference type="PANTHER" id="PTHR42923:SF17">
    <property type="entry name" value="AMINE OXIDASE DOMAIN-CONTAINING PROTEIN"/>
    <property type="match status" value="1"/>
</dbReference>
<reference evidence="2 3" key="1">
    <citation type="submission" date="2020-04" db="EMBL/GenBank/DDBJ databases">
        <authorList>
            <person name="Yoon J."/>
        </authorList>
    </citation>
    <scope>NUCLEOTIDE SEQUENCE [LARGE SCALE GENOMIC DNA]</scope>
    <source>
        <strain evidence="2 3">KMU-166</strain>
    </source>
</reference>
<sequence>MQHKQKIAIVGTGISGLSSAWLLNQHHDITVFEKDSRLGGHSNTVDISTTAGTIAVDTGFIVFNEVCYPNLVALFKHLGVPYQGTEMSFGVSIDDGRLEYSGSDSIATLFAQKRNMLRPRFWKMLIDLLRFYRSSEHWLDTLPETMTLGELLRQEKFGPGFCDDHLLPMGAAIWSTPVDQMLEYPAKAFLRFCDNHALLKVKERPRWQTVIGGSQEYVKRISADFTDRVKLNCGVAMVTRHADSVEVRDEQGETHYFDHIVFACHADQTLAMLSDASNEEQRLLGAFRYEHNEAVLHRDEALMPKRGEVWSSWNYLANSDAHSRRVSVSYWMNLLQHLPCAEPVVLSLNPLRPPRSQAIYGQFSYQHPVFNEPALAAQKELWSLQGQQRSWFCGSYFGYGFHEDGIQSGLAVAEQLGERPRPWSLSNASDRICVGAPPTPSRASAAA</sequence>
<evidence type="ECO:0000259" key="1">
    <source>
        <dbReference type="Pfam" id="PF01593"/>
    </source>
</evidence>
<dbReference type="EMBL" id="JAAWWK010000004">
    <property type="protein sequence ID" value="NKI18129.1"/>
    <property type="molecule type" value="Genomic_DNA"/>
</dbReference>
<protein>
    <submittedName>
        <fullName evidence="2">NAD(P)/FAD-dependent oxidoreductase</fullName>
    </submittedName>
</protein>
<dbReference type="Gene3D" id="3.90.660.20">
    <property type="entry name" value="Protoporphyrinogen oxidase, mitochondrial, domain 2"/>
    <property type="match status" value="1"/>
</dbReference>
<evidence type="ECO:0000313" key="3">
    <source>
        <dbReference type="Proteomes" id="UP000765845"/>
    </source>
</evidence>
<dbReference type="PANTHER" id="PTHR42923">
    <property type="entry name" value="PROTOPORPHYRINOGEN OXIDASE"/>
    <property type="match status" value="1"/>
</dbReference>
<feature type="domain" description="Amine oxidase" evidence="1">
    <location>
        <begin position="14"/>
        <end position="268"/>
    </location>
</feature>
<keyword evidence="3" id="KW-1185">Reference proteome</keyword>
<proteinExistence type="predicted"/>
<organism evidence="2 3">
    <name type="scientific">Spongiibacter thalassae</name>
    <dbReference type="NCBI Taxonomy" id="2721624"/>
    <lineage>
        <taxon>Bacteria</taxon>
        <taxon>Pseudomonadati</taxon>
        <taxon>Pseudomonadota</taxon>
        <taxon>Gammaproteobacteria</taxon>
        <taxon>Cellvibrionales</taxon>
        <taxon>Spongiibacteraceae</taxon>
        <taxon>Spongiibacter</taxon>
    </lineage>
</organism>
<dbReference type="Gene3D" id="3.50.50.60">
    <property type="entry name" value="FAD/NAD(P)-binding domain"/>
    <property type="match status" value="1"/>
</dbReference>
<name>A0ABX1GIW7_9GAMM</name>
<comment type="caution">
    <text evidence="2">The sequence shown here is derived from an EMBL/GenBank/DDBJ whole genome shotgun (WGS) entry which is preliminary data.</text>
</comment>
<accession>A0ABX1GIW7</accession>
<dbReference type="RefSeq" id="WP_168450658.1">
    <property type="nucleotide sequence ID" value="NZ_JAAWWK010000004.1"/>
</dbReference>
<dbReference type="Gene3D" id="1.10.3110.10">
    <property type="entry name" value="protoporphyrinogen ix oxidase, domain 3"/>
    <property type="match status" value="1"/>
</dbReference>
<dbReference type="Proteomes" id="UP000765845">
    <property type="component" value="Unassembled WGS sequence"/>
</dbReference>
<dbReference type="SUPFAM" id="SSF51905">
    <property type="entry name" value="FAD/NAD(P)-binding domain"/>
    <property type="match status" value="1"/>
</dbReference>
<gene>
    <name evidence="2" type="ORF">HCU74_12005</name>
</gene>
<dbReference type="InterPro" id="IPR050464">
    <property type="entry name" value="Zeta_carotene_desat/Oxidored"/>
</dbReference>
<evidence type="ECO:0000313" key="2">
    <source>
        <dbReference type="EMBL" id="NKI18129.1"/>
    </source>
</evidence>
<dbReference type="Pfam" id="PF01593">
    <property type="entry name" value="Amino_oxidase"/>
    <property type="match status" value="1"/>
</dbReference>
<dbReference type="InterPro" id="IPR036188">
    <property type="entry name" value="FAD/NAD-bd_sf"/>
</dbReference>